<dbReference type="Proteomes" id="UP000655225">
    <property type="component" value="Unassembled WGS sequence"/>
</dbReference>
<dbReference type="EMBL" id="JABCRI010000023">
    <property type="protein sequence ID" value="KAF8378454.1"/>
    <property type="molecule type" value="Genomic_DNA"/>
</dbReference>
<evidence type="ECO:0000256" key="1">
    <source>
        <dbReference type="ARBA" id="ARBA00022690"/>
    </source>
</evidence>
<comment type="caution">
    <text evidence="7">The sequence shown here is derived from an EMBL/GenBank/DDBJ whole genome shotgun (WGS) entry which is preliminary data.</text>
</comment>
<dbReference type="InterPro" id="IPR035995">
    <property type="entry name" value="Bowman-Birk_prot_inh"/>
</dbReference>
<feature type="disulfide bond" evidence="3">
    <location>
        <begin position="41"/>
        <end position="94"/>
    </location>
</feature>
<dbReference type="SUPFAM" id="SSF57247">
    <property type="entry name" value="Bowman-Birk inhibitor, BBI"/>
    <property type="match status" value="1"/>
</dbReference>
<feature type="domain" description="Bowman-Birk serine protease inhibitors family" evidence="6">
    <location>
        <begin position="41"/>
        <end position="98"/>
    </location>
</feature>
<feature type="disulfide bond" evidence="3">
    <location>
        <begin position="68"/>
        <end position="83"/>
    </location>
</feature>
<keyword evidence="2 3" id="KW-1015">Disulfide bond</keyword>
<evidence type="ECO:0000256" key="5">
    <source>
        <dbReference type="SAM" id="SignalP"/>
    </source>
</evidence>
<dbReference type="OrthoDB" id="1928998at2759"/>
<feature type="signal peptide" evidence="5">
    <location>
        <begin position="1"/>
        <end position="22"/>
    </location>
</feature>
<dbReference type="GO" id="GO:0005576">
    <property type="term" value="C:extracellular region"/>
    <property type="evidence" value="ECO:0007669"/>
    <property type="project" value="InterPro"/>
</dbReference>
<keyword evidence="4" id="KW-0722">Serine protease inhibitor</keyword>
<protein>
    <recommendedName>
        <fullName evidence="6">Bowman-Birk serine protease inhibitors family domain-containing protein</fullName>
    </recommendedName>
</protein>
<feature type="disulfide bond" evidence="3">
    <location>
        <begin position="45"/>
        <end position="90"/>
    </location>
</feature>
<feature type="chain" id="PRO_5032281662" description="Bowman-Birk serine protease inhibitors family domain-containing protein" evidence="5">
    <location>
        <begin position="23"/>
        <end position="104"/>
    </location>
</feature>
<feature type="disulfide bond" evidence="3">
    <location>
        <begin position="64"/>
        <end position="71"/>
    </location>
</feature>
<keyword evidence="5" id="KW-0732">Signal</keyword>
<feature type="disulfide bond" evidence="3">
    <location>
        <begin position="73"/>
        <end position="81"/>
    </location>
</feature>
<proteinExistence type="inferred from homology"/>
<dbReference type="Pfam" id="PF00228">
    <property type="entry name" value="Bowman-Birk_leg"/>
    <property type="match status" value="2"/>
</dbReference>
<dbReference type="CDD" id="cd00023">
    <property type="entry name" value="BBI"/>
    <property type="match status" value="1"/>
</dbReference>
<gene>
    <name evidence="7" type="ORF">HHK36_029794</name>
</gene>
<evidence type="ECO:0000256" key="2">
    <source>
        <dbReference type="ARBA" id="ARBA00023157"/>
    </source>
</evidence>
<accession>A0A834YBZ1</accession>
<dbReference type="PROSITE" id="PS51257">
    <property type="entry name" value="PROKAR_LIPOPROTEIN"/>
    <property type="match status" value="1"/>
</dbReference>
<organism evidence="7 8">
    <name type="scientific">Tetracentron sinense</name>
    <name type="common">Spur-leaf</name>
    <dbReference type="NCBI Taxonomy" id="13715"/>
    <lineage>
        <taxon>Eukaryota</taxon>
        <taxon>Viridiplantae</taxon>
        <taxon>Streptophyta</taxon>
        <taxon>Embryophyta</taxon>
        <taxon>Tracheophyta</taxon>
        <taxon>Spermatophyta</taxon>
        <taxon>Magnoliopsida</taxon>
        <taxon>Trochodendrales</taxon>
        <taxon>Trochodendraceae</taxon>
        <taxon>Tetracentron</taxon>
    </lineage>
</organism>
<evidence type="ECO:0000256" key="3">
    <source>
        <dbReference type="PIRSR" id="PIRSR600877-51"/>
    </source>
</evidence>
<dbReference type="OMA" id="CHSDCKS"/>
<comment type="similarity">
    <text evidence="4">Belongs to the Bowman-Birk serine protease inhibitor family.</text>
</comment>
<reference evidence="7 8" key="1">
    <citation type="submission" date="2020-04" db="EMBL/GenBank/DDBJ databases">
        <title>Plant Genome Project.</title>
        <authorList>
            <person name="Zhang R.-G."/>
        </authorList>
    </citation>
    <scope>NUCLEOTIDE SEQUENCE [LARGE SCALE GENOMIC DNA]</scope>
    <source>
        <strain evidence="7">YNK0</strain>
        <tissue evidence="7">Leaf</tissue>
    </source>
</reference>
<dbReference type="AlphaFoldDB" id="A0A834YBZ1"/>
<feature type="disulfide bond" evidence="3">
    <location>
        <begin position="42"/>
        <end position="57"/>
    </location>
</feature>
<name>A0A834YBZ1_TETSI</name>
<keyword evidence="8" id="KW-1185">Reference proteome</keyword>
<dbReference type="GO" id="GO:0004867">
    <property type="term" value="F:serine-type endopeptidase inhibitor activity"/>
    <property type="evidence" value="ECO:0007669"/>
    <property type="project" value="UniProtKB-KW"/>
</dbReference>
<feature type="disulfide bond" evidence="3">
    <location>
        <begin position="47"/>
        <end position="55"/>
    </location>
</feature>
<evidence type="ECO:0000256" key="4">
    <source>
        <dbReference type="RuleBase" id="RU003856"/>
    </source>
</evidence>
<evidence type="ECO:0000313" key="8">
    <source>
        <dbReference type="Proteomes" id="UP000655225"/>
    </source>
</evidence>
<dbReference type="Gene3D" id="2.10.69.10">
    <property type="entry name" value="Cysteine Protease (Bromelain) Inhibitor, subunit H"/>
    <property type="match status" value="1"/>
</dbReference>
<evidence type="ECO:0000313" key="7">
    <source>
        <dbReference type="EMBL" id="KAF8378454.1"/>
    </source>
</evidence>
<keyword evidence="1 4" id="KW-0646">Protease inhibitor</keyword>
<evidence type="ECO:0000259" key="6">
    <source>
        <dbReference type="SMART" id="SM00269"/>
    </source>
</evidence>
<sequence>MKTSYILMLIVALVLSSFGCKAMPNTTADKPITVLDGNELCCNTCVCAYSNPPQCRCTDVKSYCHQSCKACACTKSIPPQCHCMDIKASCEVPCQKRCGEPPKS</sequence>
<dbReference type="InterPro" id="IPR000877">
    <property type="entry name" value="Prot_inh_BBI"/>
</dbReference>
<dbReference type="SMART" id="SM00269">
    <property type="entry name" value="BowB"/>
    <property type="match status" value="1"/>
</dbReference>